<gene>
    <name evidence="2" type="ORF">COU30_03775</name>
</gene>
<proteinExistence type="predicted"/>
<evidence type="ECO:0000259" key="1">
    <source>
        <dbReference type="PROSITE" id="PS50943"/>
    </source>
</evidence>
<dbReference type="EMBL" id="PFBW01000166">
    <property type="protein sequence ID" value="PIR77204.1"/>
    <property type="molecule type" value="Genomic_DNA"/>
</dbReference>
<accession>A0A2M6P0H1</accession>
<dbReference type="PROSITE" id="PS50943">
    <property type="entry name" value="HTH_CROC1"/>
    <property type="match status" value="1"/>
</dbReference>
<evidence type="ECO:0000313" key="3">
    <source>
        <dbReference type="Proteomes" id="UP000228528"/>
    </source>
</evidence>
<evidence type="ECO:0000313" key="2">
    <source>
        <dbReference type="EMBL" id="PIR77204.1"/>
    </source>
</evidence>
<reference evidence="3" key="1">
    <citation type="submission" date="2017-09" db="EMBL/GenBank/DDBJ databases">
        <title>Depth-based differentiation of microbial function through sediment-hosted aquifers and enrichment of novel symbionts in the deep terrestrial subsurface.</title>
        <authorList>
            <person name="Probst A.J."/>
            <person name="Ladd B."/>
            <person name="Jarett J.K."/>
            <person name="Geller-Mcgrath D.E."/>
            <person name="Sieber C.M.K."/>
            <person name="Emerson J.B."/>
            <person name="Anantharaman K."/>
            <person name="Thomas B.C."/>
            <person name="Malmstrom R."/>
            <person name="Stieglmeier M."/>
            <person name="Klingl A."/>
            <person name="Woyke T."/>
            <person name="Ryan C.M."/>
            <person name="Banfield J.F."/>
        </authorList>
    </citation>
    <scope>NUCLEOTIDE SEQUENCE [LARGE SCALE GENOMIC DNA]</scope>
</reference>
<dbReference type="Gene3D" id="1.10.260.40">
    <property type="entry name" value="lambda repressor-like DNA-binding domains"/>
    <property type="match status" value="1"/>
</dbReference>
<dbReference type="InterPro" id="IPR001387">
    <property type="entry name" value="Cro/C1-type_HTH"/>
</dbReference>
<dbReference type="AlphaFoldDB" id="A0A2M6P0H1"/>
<protein>
    <recommendedName>
        <fullName evidence="1">HTH cro/C1-type domain-containing protein</fullName>
    </recommendedName>
</protein>
<comment type="caution">
    <text evidence="2">The sequence shown here is derived from an EMBL/GenBank/DDBJ whole genome shotgun (WGS) entry which is preliminary data.</text>
</comment>
<name>A0A2M6P0H1_9BACT</name>
<dbReference type="SUPFAM" id="SSF47413">
    <property type="entry name" value="lambda repressor-like DNA-binding domains"/>
    <property type="match status" value="1"/>
</dbReference>
<sequence>MEFHLSAEHLFIRIDQAFQTQYNTTGVTITFYRYMKPNILNIGKNLKKIRTEKGISQDRLSKLADVALNTIVT</sequence>
<dbReference type="CDD" id="cd00093">
    <property type="entry name" value="HTH_XRE"/>
    <property type="match status" value="1"/>
</dbReference>
<dbReference type="Proteomes" id="UP000228528">
    <property type="component" value="Unassembled WGS sequence"/>
</dbReference>
<feature type="domain" description="HTH cro/C1-type" evidence="1">
    <location>
        <begin position="46"/>
        <end position="71"/>
    </location>
</feature>
<feature type="non-terminal residue" evidence="2">
    <location>
        <position position="73"/>
    </location>
</feature>
<organism evidence="2 3">
    <name type="scientific">Candidatus Magasanikbacteria bacterium CG10_big_fil_rev_8_21_14_0_10_38_6</name>
    <dbReference type="NCBI Taxonomy" id="1974647"/>
    <lineage>
        <taxon>Bacteria</taxon>
        <taxon>Candidatus Magasanikiibacteriota</taxon>
    </lineage>
</organism>
<dbReference type="GO" id="GO:0003677">
    <property type="term" value="F:DNA binding"/>
    <property type="evidence" value="ECO:0007669"/>
    <property type="project" value="InterPro"/>
</dbReference>
<dbReference type="InterPro" id="IPR010982">
    <property type="entry name" value="Lambda_DNA-bd_dom_sf"/>
</dbReference>